<feature type="domain" description="DUF4124" evidence="3">
    <location>
        <begin position="9"/>
        <end position="52"/>
    </location>
</feature>
<dbReference type="AlphaFoldDB" id="A0A4P6WVP3"/>
<feature type="compositionally biased region" description="Basic and acidic residues" evidence="1">
    <location>
        <begin position="67"/>
        <end position="80"/>
    </location>
</feature>
<protein>
    <recommendedName>
        <fullName evidence="3">DUF4124 domain-containing protein</fullName>
    </recommendedName>
</protein>
<dbReference type="InterPro" id="IPR025392">
    <property type="entry name" value="DUF4124"/>
</dbReference>
<keyword evidence="2" id="KW-0732">Signal</keyword>
<evidence type="ECO:0000256" key="1">
    <source>
        <dbReference type="SAM" id="MobiDB-lite"/>
    </source>
</evidence>
<evidence type="ECO:0000313" key="5">
    <source>
        <dbReference type="Proteomes" id="UP000293912"/>
    </source>
</evidence>
<sequence length="207" mass="22575" precursor="true">MFLKTALAFLLACTCMASGAQVYRCTDPATKRTTYSDAPCADGTQIVRQRSSEELQLDEDRAAASRRRFYDDQATERSARLNDGQELQAGPSLSKADSHECKRAKHELSIASNIRTLSDRDKTTRVNAAIAAVNASCGTNTELMQKSKRGARVSPLHDAPKPTVITNCTDGFCYDNTGGVYHRSGSDFMTGPNGRTCHRAGSIWNCN</sequence>
<dbReference type="RefSeq" id="WP_133155694.1">
    <property type="nucleotide sequence ID" value="NZ_CP037867.1"/>
</dbReference>
<feature type="signal peptide" evidence="2">
    <location>
        <begin position="1"/>
        <end position="20"/>
    </location>
</feature>
<feature type="region of interest" description="Disordered" evidence="1">
    <location>
        <begin position="67"/>
        <end position="98"/>
    </location>
</feature>
<dbReference type="KEGG" id="hpse:HPF_02825"/>
<feature type="chain" id="PRO_5020196997" description="DUF4124 domain-containing protein" evidence="2">
    <location>
        <begin position="21"/>
        <end position="207"/>
    </location>
</feature>
<gene>
    <name evidence="4" type="ORF">HPF_02825</name>
</gene>
<organism evidence="4 5">
    <name type="scientific">Hydrogenophaga pseudoflava</name>
    <name type="common">Pseudomonas carboxydoflava</name>
    <dbReference type="NCBI Taxonomy" id="47421"/>
    <lineage>
        <taxon>Bacteria</taxon>
        <taxon>Pseudomonadati</taxon>
        <taxon>Pseudomonadota</taxon>
        <taxon>Betaproteobacteria</taxon>
        <taxon>Burkholderiales</taxon>
        <taxon>Comamonadaceae</taxon>
        <taxon>Hydrogenophaga</taxon>
    </lineage>
</organism>
<proteinExistence type="predicted"/>
<dbReference type="EMBL" id="CP037867">
    <property type="protein sequence ID" value="QBM26599.1"/>
    <property type="molecule type" value="Genomic_DNA"/>
</dbReference>
<accession>A0A4P6WVP3</accession>
<reference evidence="4 5" key="1">
    <citation type="submission" date="2019-03" db="EMBL/GenBank/DDBJ databases">
        <authorList>
            <person name="Sebastian G."/>
            <person name="Baumann P."/>
            <person name="Ruckert C."/>
            <person name="Kalinowski J."/>
            <person name="Nebel B."/>
            <person name="Takors R."/>
            <person name="Blombach B."/>
        </authorList>
    </citation>
    <scope>NUCLEOTIDE SEQUENCE [LARGE SCALE GENOMIC DNA]</scope>
    <source>
        <strain evidence="4 5">DSM 1084</strain>
    </source>
</reference>
<name>A0A4P6WVP3_HYDPS</name>
<evidence type="ECO:0000259" key="3">
    <source>
        <dbReference type="Pfam" id="PF13511"/>
    </source>
</evidence>
<keyword evidence="5" id="KW-1185">Reference proteome</keyword>
<dbReference type="Pfam" id="PF13511">
    <property type="entry name" value="DUF4124"/>
    <property type="match status" value="1"/>
</dbReference>
<evidence type="ECO:0000313" key="4">
    <source>
        <dbReference type="EMBL" id="QBM26599.1"/>
    </source>
</evidence>
<dbReference type="Proteomes" id="UP000293912">
    <property type="component" value="Chromosome"/>
</dbReference>
<evidence type="ECO:0000256" key="2">
    <source>
        <dbReference type="SAM" id="SignalP"/>
    </source>
</evidence>